<accession>A0A8H6T6M1</accession>
<feature type="compositionally biased region" description="Acidic residues" evidence="17">
    <location>
        <begin position="77"/>
        <end position="136"/>
    </location>
</feature>
<dbReference type="SUPFAM" id="SSF52540">
    <property type="entry name" value="P-loop containing nucleoside triphosphate hydrolases"/>
    <property type="match status" value="2"/>
</dbReference>
<evidence type="ECO:0000256" key="12">
    <source>
        <dbReference type="ARBA" id="ARBA00044078"/>
    </source>
</evidence>
<dbReference type="GO" id="GO:0006364">
    <property type="term" value="P:rRNA processing"/>
    <property type="evidence" value="ECO:0007669"/>
    <property type="project" value="UniProtKB-ARBA"/>
</dbReference>
<gene>
    <name evidence="21" type="ORF">HMN09_00636500</name>
</gene>
<reference evidence="21" key="1">
    <citation type="submission" date="2020-05" db="EMBL/GenBank/DDBJ databases">
        <title>Mycena genomes resolve the evolution of fungal bioluminescence.</title>
        <authorList>
            <person name="Tsai I.J."/>
        </authorList>
    </citation>
    <scope>NUCLEOTIDE SEQUENCE</scope>
    <source>
        <strain evidence="21">110903Hualien_Pintung</strain>
    </source>
</reference>
<dbReference type="PROSITE" id="PS51194">
    <property type="entry name" value="HELICASE_CTER"/>
    <property type="match status" value="1"/>
</dbReference>
<dbReference type="SMART" id="SM00490">
    <property type="entry name" value="HELICc"/>
    <property type="match status" value="1"/>
</dbReference>
<evidence type="ECO:0000256" key="13">
    <source>
        <dbReference type="ARBA" id="ARBA00044094"/>
    </source>
</evidence>
<dbReference type="Gene3D" id="3.40.50.300">
    <property type="entry name" value="P-loop containing nucleotide triphosphate hydrolases"/>
    <property type="match status" value="2"/>
</dbReference>
<evidence type="ECO:0000256" key="4">
    <source>
        <dbReference type="ARBA" id="ARBA00022741"/>
    </source>
</evidence>
<dbReference type="InterPro" id="IPR050079">
    <property type="entry name" value="DEAD_box_RNA_helicase"/>
</dbReference>
<dbReference type="InterPro" id="IPR014001">
    <property type="entry name" value="Helicase_ATP-bd"/>
</dbReference>
<keyword evidence="5" id="KW-0378">Hydrolase</keyword>
<keyword evidence="16" id="KW-0175">Coiled coil</keyword>
<comment type="catalytic activity">
    <reaction evidence="14">
        <text>ATP + H2O = ADP + phosphate + H(+)</text>
        <dbReference type="Rhea" id="RHEA:13065"/>
        <dbReference type="ChEBI" id="CHEBI:15377"/>
        <dbReference type="ChEBI" id="CHEBI:15378"/>
        <dbReference type="ChEBI" id="CHEBI:30616"/>
        <dbReference type="ChEBI" id="CHEBI:43474"/>
        <dbReference type="ChEBI" id="CHEBI:456216"/>
        <dbReference type="EC" id="3.6.4.13"/>
    </reaction>
</comment>
<dbReference type="Pfam" id="PF00271">
    <property type="entry name" value="Helicase_C"/>
    <property type="match status" value="1"/>
</dbReference>
<evidence type="ECO:0000256" key="3">
    <source>
        <dbReference type="ARBA" id="ARBA00022517"/>
    </source>
</evidence>
<keyword evidence="3" id="KW-0690">Ribosome biogenesis</keyword>
<feature type="region of interest" description="Disordered" evidence="17">
    <location>
        <begin position="41"/>
        <end position="158"/>
    </location>
</feature>
<keyword evidence="7" id="KW-0067">ATP-binding</keyword>
<evidence type="ECO:0000256" key="11">
    <source>
        <dbReference type="ARBA" id="ARBA00043999"/>
    </source>
</evidence>
<dbReference type="InterPro" id="IPR027417">
    <property type="entry name" value="P-loop_NTPase"/>
</dbReference>
<keyword evidence="9" id="KW-0539">Nucleus</keyword>
<dbReference type="InterPro" id="IPR001650">
    <property type="entry name" value="Helicase_C-like"/>
</dbReference>
<dbReference type="InterPro" id="IPR000629">
    <property type="entry name" value="RNA-helicase_DEAD-box_CS"/>
</dbReference>
<name>A0A8H6T6M1_MYCCL</name>
<evidence type="ECO:0000256" key="16">
    <source>
        <dbReference type="SAM" id="Coils"/>
    </source>
</evidence>
<evidence type="ECO:0000256" key="1">
    <source>
        <dbReference type="ARBA" id="ARBA00004604"/>
    </source>
</evidence>
<evidence type="ECO:0000256" key="8">
    <source>
        <dbReference type="ARBA" id="ARBA00022884"/>
    </source>
</evidence>
<evidence type="ECO:0000256" key="6">
    <source>
        <dbReference type="ARBA" id="ARBA00022806"/>
    </source>
</evidence>
<dbReference type="Pfam" id="PF12894">
    <property type="entry name" value="ANAPC4_WD40"/>
    <property type="match status" value="1"/>
</dbReference>
<feature type="short sequence motif" description="Q motif" evidence="15">
    <location>
        <begin position="158"/>
        <end position="186"/>
    </location>
</feature>
<comment type="caution">
    <text evidence="21">The sequence shown here is derived from an EMBL/GenBank/DDBJ whole genome shotgun (WGS) entry which is preliminary data.</text>
</comment>
<evidence type="ECO:0000313" key="21">
    <source>
        <dbReference type="EMBL" id="KAF7310932.1"/>
    </source>
</evidence>
<dbReference type="InterPro" id="IPR024977">
    <property type="entry name" value="Apc4-like_WD40_dom"/>
</dbReference>
<dbReference type="InterPro" id="IPR014014">
    <property type="entry name" value="RNA_helicase_DEAD_Q_motif"/>
</dbReference>
<evidence type="ECO:0000256" key="9">
    <source>
        <dbReference type="ARBA" id="ARBA00023242"/>
    </source>
</evidence>
<dbReference type="GO" id="GO:0016787">
    <property type="term" value="F:hydrolase activity"/>
    <property type="evidence" value="ECO:0007669"/>
    <property type="project" value="UniProtKB-KW"/>
</dbReference>
<evidence type="ECO:0000256" key="10">
    <source>
        <dbReference type="ARBA" id="ARBA00043881"/>
    </source>
</evidence>
<keyword evidence="22" id="KW-1185">Reference proteome</keyword>
<dbReference type="SUPFAM" id="SSF82171">
    <property type="entry name" value="DPP6 N-terminal domain-like"/>
    <property type="match status" value="1"/>
</dbReference>
<evidence type="ECO:0000256" key="17">
    <source>
        <dbReference type="SAM" id="MobiDB-lite"/>
    </source>
</evidence>
<feature type="compositionally biased region" description="Basic residues" evidence="17">
    <location>
        <begin position="687"/>
        <end position="699"/>
    </location>
</feature>
<evidence type="ECO:0000313" key="22">
    <source>
        <dbReference type="Proteomes" id="UP000613580"/>
    </source>
</evidence>
<dbReference type="GO" id="GO:0005730">
    <property type="term" value="C:nucleolus"/>
    <property type="evidence" value="ECO:0007669"/>
    <property type="project" value="UniProtKB-SubCell"/>
</dbReference>
<keyword evidence="8" id="KW-0694">RNA-binding</keyword>
<sequence>MDDYILTIDSDVEDASSKKEDADLDPDFVFDLSADPYADMDGQAADIVQQGTKPAPISVDDIIARRKLGGKRKREAEEESEDESDGDEDLGSEEEEADPLATSDEDEDSEVGQADEQEDEETLDASDDDEDSEEETQAEKERKAAFFAPDDASAPEHSSFLSMNLSRPLLKALTNMGFSKPTPIQAATIPVALLGKDVVGGAVTGSGKTAAFIIPMIERLLYRQKGARAAATRCLVLVPTRELAQQCFDVGRKLAAHTDIQFCLVVGGLSVKSQEVALRSRPDVVIATPGRLIDHIHNSPAFTLDTLDVLVLDEADRMLSDGFADELAEIVKSCPKSRQTMLFSATMTDSVDELVKMSLNKPVRLFVDPKRSIARGLVQEFVRVRATKEAERSALLVTLCKRTFKSNVIIFLRSKKLAHQMRIVFGLLDMKCEELHGDLTQEQRLTALQRFRDSQVDYLMATDLASRGLDIKGVETVINYDMPGQLAQYLHRVGRTARAGKKGRSVTLVGEADRKLLKAAIKHGAETDQVRHRIVPPEAVAKWTERLEELKDEISEILREEKEEKQLRQAEMELKKGQNMIEHEAEIYSRPARTWFQTGKEKAKAEAVSKQQHEAGTVSAKQRVQSAAAEKPKRDKLAGLTRRAKRRKLAMEEDKEMGDERATAAAIRSAKKSGRPTKIGLPEARPATKKTKTKSRPARTKGFEQDMGQRRSAGEGVRAKKGDAVGKKVKQLQLPSQCRLLEAACCPDKDLLLLVSRLGGRDRISLWKMSGAKAWEVDVALDDVSSDHIVGLAWSPDGQSIAVVHDPPRVTLHSLQDGHQERALSVSTSDHIKHVWWFRAEKPVDAKAVPDILKRNGLIPGSSHYVLKTLPLLDSLREDSQKLTATDLFAFQGSQTKSSPKASLPDMIQHWPTLDTDPTVASMSSGERPADATHGHLDVPDDANVDSVLVVTDDAGYAHFYLDGSYSLGAVFLGPNISIPSLSKLSRDPTFVLHTQATTQNLPFTQLNPIYVHLPMLRGRDVRDMARLSTTSRELVWYSMRAVKEMRISWFGSDTISGAREIGPQWVRALETRQMDQFGQQEPTAILDLTYLLLTRRGSESLTDFLGSGDQMSDRGIQKWESTMTEALTKLRDYSEKRVVSACQRLHLVLEEVLGWALLPQYTTFQLDAVEVRTCLELAGRAIFIATWLAAIARRELLRFKEFITWLRDAISSNTTTNDSFQYQHRHDTLEVNNYLTAGLVVSSIDKWFMGPVPQFNPQDFGVLAGALDLRSAIALAYSPIDLNAPSAQIDLNHLDRNLDALVQELAMRCQRVFDRSAGTTTRHATILGQVNRTTTARPYQITVRERFIPQDAGFVEYLALHARIEASDRTFLCLARVGFDGHASQRPSVGLALLDGTLRAEQQEGRTDIVEVQFFDDLSLVIVCRGAEAAFIATVGYHELEYQELGSEAYTTREDLMQRAMELWEQGQLAAIPTPIKQRRELVHGVGSGAVSLALNGRVGRRVACVLDGAGTKMETLDLEADELEEDEEE</sequence>
<dbReference type="EMBL" id="JACAZE010000007">
    <property type="protein sequence ID" value="KAF7310932.1"/>
    <property type="molecule type" value="Genomic_DNA"/>
</dbReference>
<dbReference type="CDD" id="cd18787">
    <property type="entry name" value="SF2_C_DEAD"/>
    <property type="match status" value="1"/>
</dbReference>
<dbReference type="OrthoDB" id="10259843at2759"/>
<evidence type="ECO:0000256" key="5">
    <source>
        <dbReference type="ARBA" id="ARBA00022801"/>
    </source>
</evidence>
<dbReference type="CDD" id="cd17947">
    <property type="entry name" value="DEADc_DDX27"/>
    <property type="match status" value="1"/>
</dbReference>
<feature type="domain" description="Helicase ATP-binding" evidence="18">
    <location>
        <begin position="189"/>
        <end position="365"/>
    </location>
</feature>
<feature type="region of interest" description="Disordered" evidence="17">
    <location>
        <begin position="1"/>
        <end position="26"/>
    </location>
</feature>
<dbReference type="EC" id="3.6.4.13" evidence="2"/>
<dbReference type="SMART" id="SM00487">
    <property type="entry name" value="DEXDc"/>
    <property type="match status" value="1"/>
</dbReference>
<comment type="subcellular location">
    <subcellularLocation>
        <location evidence="1">Nucleus</location>
        <location evidence="1">Nucleolus</location>
    </subcellularLocation>
</comment>
<dbReference type="PROSITE" id="PS51195">
    <property type="entry name" value="Q_MOTIF"/>
    <property type="match status" value="1"/>
</dbReference>
<feature type="coiled-coil region" evidence="16">
    <location>
        <begin position="540"/>
        <end position="580"/>
    </location>
</feature>
<evidence type="ECO:0000259" key="18">
    <source>
        <dbReference type="PROSITE" id="PS51192"/>
    </source>
</evidence>
<keyword evidence="6" id="KW-0347">Helicase</keyword>
<evidence type="ECO:0000256" key="14">
    <source>
        <dbReference type="ARBA" id="ARBA00047984"/>
    </source>
</evidence>
<dbReference type="PROSITE" id="PS00039">
    <property type="entry name" value="DEAD_ATP_HELICASE"/>
    <property type="match status" value="1"/>
</dbReference>
<dbReference type="GO" id="GO:0005524">
    <property type="term" value="F:ATP binding"/>
    <property type="evidence" value="ECO:0007669"/>
    <property type="project" value="UniProtKB-KW"/>
</dbReference>
<proteinExistence type="inferred from homology"/>
<dbReference type="GO" id="GO:0003723">
    <property type="term" value="F:RNA binding"/>
    <property type="evidence" value="ECO:0007669"/>
    <property type="project" value="UniProtKB-KW"/>
</dbReference>
<dbReference type="Proteomes" id="UP000613580">
    <property type="component" value="Unassembled WGS sequence"/>
</dbReference>
<dbReference type="GO" id="GO:0003724">
    <property type="term" value="F:RNA helicase activity"/>
    <property type="evidence" value="ECO:0007669"/>
    <property type="project" value="UniProtKB-EC"/>
</dbReference>
<dbReference type="PANTHER" id="PTHR47959:SF1">
    <property type="entry name" value="ATP-DEPENDENT RNA HELICASE DBPA"/>
    <property type="match status" value="1"/>
</dbReference>
<evidence type="ECO:0000259" key="20">
    <source>
        <dbReference type="PROSITE" id="PS51195"/>
    </source>
</evidence>
<comment type="similarity">
    <text evidence="11">Belongs to the DEAD box helicase family. DDX27/DRS1 subfamily.</text>
</comment>
<dbReference type="GO" id="GO:0005829">
    <property type="term" value="C:cytosol"/>
    <property type="evidence" value="ECO:0007669"/>
    <property type="project" value="TreeGrafter"/>
</dbReference>
<evidence type="ECO:0000259" key="19">
    <source>
        <dbReference type="PROSITE" id="PS51194"/>
    </source>
</evidence>
<evidence type="ECO:0000256" key="2">
    <source>
        <dbReference type="ARBA" id="ARBA00012552"/>
    </source>
</evidence>
<dbReference type="PROSITE" id="PS51192">
    <property type="entry name" value="HELICASE_ATP_BIND_1"/>
    <property type="match status" value="1"/>
</dbReference>
<evidence type="ECO:0000256" key="7">
    <source>
        <dbReference type="ARBA" id="ARBA00022840"/>
    </source>
</evidence>
<feature type="domain" description="DEAD-box RNA helicase Q" evidence="20">
    <location>
        <begin position="158"/>
        <end position="186"/>
    </location>
</feature>
<dbReference type="PANTHER" id="PTHR47959">
    <property type="entry name" value="ATP-DEPENDENT RNA HELICASE RHLE-RELATED"/>
    <property type="match status" value="1"/>
</dbReference>
<feature type="compositionally biased region" description="Basic and acidic residues" evidence="17">
    <location>
        <begin position="701"/>
        <end position="721"/>
    </location>
</feature>
<feature type="region of interest" description="Disordered" evidence="17">
    <location>
        <begin position="608"/>
        <end position="721"/>
    </location>
</feature>
<protein>
    <recommendedName>
        <fullName evidence="12">ATP-dependent RNA helicase DRS1</fullName>
        <ecNumber evidence="2">3.6.4.13</ecNumber>
    </recommendedName>
    <alternativeName>
        <fullName evidence="13">ATP-dependent RNA helicase drs1</fullName>
    </alternativeName>
</protein>
<dbReference type="Pfam" id="PF12896">
    <property type="entry name" value="ANAPC4"/>
    <property type="match status" value="1"/>
</dbReference>
<dbReference type="InterPro" id="IPR011545">
    <property type="entry name" value="DEAD/DEAH_box_helicase_dom"/>
</dbReference>
<keyword evidence="4" id="KW-0547">Nucleotide-binding</keyword>
<dbReference type="InterPro" id="IPR024790">
    <property type="entry name" value="APC4_long_dom"/>
</dbReference>
<evidence type="ECO:0000256" key="15">
    <source>
        <dbReference type="PROSITE-ProRule" id="PRU00552"/>
    </source>
</evidence>
<comment type="function">
    <text evidence="10">ATP-binding RNA helicase involved in ribosome assembly.</text>
</comment>
<organism evidence="21 22">
    <name type="scientific">Mycena chlorophos</name>
    <name type="common">Agaric fungus</name>
    <name type="synonym">Agaricus chlorophos</name>
    <dbReference type="NCBI Taxonomy" id="658473"/>
    <lineage>
        <taxon>Eukaryota</taxon>
        <taxon>Fungi</taxon>
        <taxon>Dikarya</taxon>
        <taxon>Basidiomycota</taxon>
        <taxon>Agaricomycotina</taxon>
        <taxon>Agaricomycetes</taxon>
        <taxon>Agaricomycetidae</taxon>
        <taxon>Agaricales</taxon>
        <taxon>Marasmiineae</taxon>
        <taxon>Mycenaceae</taxon>
        <taxon>Mycena</taxon>
    </lineage>
</organism>
<dbReference type="FunFam" id="3.40.50.300:FF:000842">
    <property type="entry name" value="ATP-dependent RNA helicase DRS1"/>
    <property type="match status" value="1"/>
</dbReference>
<feature type="domain" description="Helicase C-terminal" evidence="19">
    <location>
        <begin position="395"/>
        <end position="548"/>
    </location>
</feature>
<dbReference type="Pfam" id="PF00270">
    <property type="entry name" value="DEAD"/>
    <property type="match status" value="1"/>
</dbReference>